<organism evidence="2 3">
    <name type="scientific">Melanomma pulvis-pyrius CBS 109.77</name>
    <dbReference type="NCBI Taxonomy" id="1314802"/>
    <lineage>
        <taxon>Eukaryota</taxon>
        <taxon>Fungi</taxon>
        <taxon>Dikarya</taxon>
        <taxon>Ascomycota</taxon>
        <taxon>Pezizomycotina</taxon>
        <taxon>Dothideomycetes</taxon>
        <taxon>Pleosporomycetidae</taxon>
        <taxon>Pleosporales</taxon>
        <taxon>Melanommataceae</taxon>
        <taxon>Melanomma</taxon>
    </lineage>
</organism>
<dbReference type="Proteomes" id="UP000799757">
    <property type="component" value="Unassembled WGS sequence"/>
</dbReference>
<feature type="signal peptide" evidence="1">
    <location>
        <begin position="1"/>
        <end position="18"/>
    </location>
</feature>
<gene>
    <name evidence="2" type="ORF">K505DRAFT_80711</name>
</gene>
<dbReference type="EMBL" id="MU001771">
    <property type="protein sequence ID" value="KAF2799066.1"/>
    <property type="molecule type" value="Genomic_DNA"/>
</dbReference>
<protein>
    <recommendedName>
        <fullName evidence="4">Secreted protein</fullName>
    </recommendedName>
</protein>
<sequence length="73" mass="8504">MFSFPMCFSFLLFSLVICTPSFYEAWSRPISLHFKACTSTDFKLYHRSIPIPSNTFSQGFNTLQSAFLFRESK</sequence>
<reference evidence="2" key="1">
    <citation type="journal article" date="2020" name="Stud. Mycol.">
        <title>101 Dothideomycetes genomes: a test case for predicting lifestyles and emergence of pathogens.</title>
        <authorList>
            <person name="Haridas S."/>
            <person name="Albert R."/>
            <person name="Binder M."/>
            <person name="Bloem J."/>
            <person name="Labutti K."/>
            <person name="Salamov A."/>
            <person name="Andreopoulos B."/>
            <person name="Baker S."/>
            <person name="Barry K."/>
            <person name="Bills G."/>
            <person name="Bluhm B."/>
            <person name="Cannon C."/>
            <person name="Castanera R."/>
            <person name="Culley D."/>
            <person name="Daum C."/>
            <person name="Ezra D."/>
            <person name="Gonzalez J."/>
            <person name="Henrissat B."/>
            <person name="Kuo A."/>
            <person name="Liang C."/>
            <person name="Lipzen A."/>
            <person name="Lutzoni F."/>
            <person name="Magnuson J."/>
            <person name="Mondo S."/>
            <person name="Nolan M."/>
            <person name="Ohm R."/>
            <person name="Pangilinan J."/>
            <person name="Park H.-J."/>
            <person name="Ramirez L."/>
            <person name="Alfaro M."/>
            <person name="Sun H."/>
            <person name="Tritt A."/>
            <person name="Yoshinaga Y."/>
            <person name="Zwiers L.-H."/>
            <person name="Turgeon B."/>
            <person name="Goodwin S."/>
            <person name="Spatafora J."/>
            <person name="Crous P."/>
            <person name="Grigoriev I."/>
        </authorList>
    </citation>
    <scope>NUCLEOTIDE SEQUENCE</scope>
    <source>
        <strain evidence="2">CBS 109.77</strain>
    </source>
</reference>
<name>A0A6A6XR79_9PLEO</name>
<evidence type="ECO:0000313" key="3">
    <source>
        <dbReference type="Proteomes" id="UP000799757"/>
    </source>
</evidence>
<keyword evidence="3" id="KW-1185">Reference proteome</keyword>
<evidence type="ECO:0000313" key="2">
    <source>
        <dbReference type="EMBL" id="KAF2799066.1"/>
    </source>
</evidence>
<evidence type="ECO:0008006" key="4">
    <source>
        <dbReference type="Google" id="ProtNLM"/>
    </source>
</evidence>
<accession>A0A6A6XR79</accession>
<dbReference type="AlphaFoldDB" id="A0A6A6XR79"/>
<keyword evidence="1" id="KW-0732">Signal</keyword>
<proteinExistence type="predicted"/>
<evidence type="ECO:0000256" key="1">
    <source>
        <dbReference type="SAM" id="SignalP"/>
    </source>
</evidence>
<feature type="chain" id="PRO_5025564319" description="Secreted protein" evidence="1">
    <location>
        <begin position="19"/>
        <end position="73"/>
    </location>
</feature>